<keyword evidence="7" id="KW-0472">Membrane</keyword>
<dbReference type="PRINTS" id="PR00205">
    <property type="entry name" value="CADHERIN"/>
</dbReference>
<dbReference type="PROSITE" id="PS00232">
    <property type="entry name" value="CADHERIN_1"/>
    <property type="match status" value="1"/>
</dbReference>
<feature type="domain" description="Cadherin" evidence="11">
    <location>
        <begin position="425"/>
        <end position="532"/>
    </location>
</feature>
<keyword evidence="5" id="KW-0130">Cell adhesion</keyword>
<dbReference type="InterPro" id="IPR015919">
    <property type="entry name" value="Cadherin-like_sf"/>
</dbReference>
<feature type="domain" description="Cadherin" evidence="11">
    <location>
        <begin position="545"/>
        <end position="652"/>
    </location>
</feature>
<evidence type="ECO:0000256" key="3">
    <source>
        <dbReference type="ARBA" id="ARBA00022737"/>
    </source>
</evidence>
<evidence type="ECO:0000256" key="7">
    <source>
        <dbReference type="ARBA" id="ARBA00023136"/>
    </source>
</evidence>
<name>A0A1I8GZ04_9PLAT</name>
<dbReference type="AlphaFoldDB" id="A0A1I8GZ04"/>
<dbReference type="Proteomes" id="UP000095280">
    <property type="component" value="Unplaced"/>
</dbReference>
<proteinExistence type="predicted"/>
<feature type="domain" description="Cadherin" evidence="11">
    <location>
        <begin position="116"/>
        <end position="211"/>
    </location>
</feature>
<protein>
    <submittedName>
        <fullName evidence="13">PCD16 protein</fullName>
    </submittedName>
</protein>
<evidence type="ECO:0000256" key="2">
    <source>
        <dbReference type="ARBA" id="ARBA00022692"/>
    </source>
</evidence>
<keyword evidence="3" id="KW-0677">Repeat</keyword>
<dbReference type="GO" id="GO:0005886">
    <property type="term" value="C:plasma membrane"/>
    <property type="evidence" value="ECO:0007669"/>
    <property type="project" value="InterPro"/>
</dbReference>
<keyword evidence="4 9" id="KW-0106">Calcium</keyword>
<keyword evidence="8" id="KW-0325">Glycoprotein</keyword>
<keyword evidence="6" id="KW-1133">Transmembrane helix</keyword>
<dbReference type="InterPro" id="IPR002126">
    <property type="entry name" value="Cadherin-like_dom"/>
</dbReference>
<evidence type="ECO:0000256" key="1">
    <source>
        <dbReference type="ARBA" id="ARBA00004370"/>
    </source>
</evidence>
<evidence type="ECO:0000256" key="6">
    <source>
        <dbReference type="ARBA" id="ARBA00022989"/>
    </source>
</evidence>
<dbReference type="CDD" id="cd11304">
    <property type="entry name" value="Cadherin_repeat"/>
    <property type="match status" value="5"/>
</dbReference>
<evidence type="ECO:0000313" key="12">
    <source>
        <dbReference type="Proteomes" id="UP000095280"/>
    </source>
</evidence>
<evidence type="ECO:0000256" key="9">
    <source>
        <dbReference type="PROSITE-ProRule" id="PRU00043"/>
    </source>
</evidence>
<organism evidence="12 13">
    <name type="scientific">Macrostomum lignano</name>
    <dbReference type="NCBI Taxonomy" id="282301"/>
    <lineage>
        <taxon>Eukaryota</taxon>
        <taxon>Metazoa</taxon>
        <taxon>Spiralia</taxon>
        <taxon>Lophotrochozoa</taxon>
        <taxon>Platyhelminthes</taxon>
        <taxon>Rhabditophora</taxon>
        <taxon>Macrostomorpha</taxon>
        <taxon>Macrostomida</taxon>
        <taxon>Macrostomidae</taxon>
        <taxon>Macrostomum</taxon>
    </lineage>
</organism>
<feature type="compositionally biased region" description="Low complexity" evidence="10">
    <location>
        <begin position="648"/>
        <end position="664"/>
    </location>
</feature>
<dbReference type="PROSITE" id="PS50268">
    <property type="entry name" value="CADHERIN_2"/>
    <property type="match status" value="5"/>
</dbReference>
<sequence length="687" mass="74126">ANRPFALSIAESDQPPVKYSLPIAEDADSERHDGVAYRPAAERRRRPTLQAVDGGPQRPPRANAGADQAAGPGGQRTATGWSCWPETLSSPTMANGLRSWFVCWTPTTIGRGRLAVSECGPLHRPLLQLTATDADEDKRIRYRIAGTASPEVAGSFYISVDQLMQNRSLDYETVRQRPLYLPLFAEDSGGLKTEAEIEIRVTDCNDHYPNISVQLIDGRPAAVRENDVAEVLLARVIVRDEDEGENGSVSCAISEAQRHQFELQQLLADGSHVSYKLRKVPGVTFDREAATPKERRSEVQVEILDENDNSPVPDRLLYQFRTAENQAAGALVGRIGATDRDAGENARLSYRFADSIGEQFFELRPSRGSDSSVDLLTLVSLDREIRDRFNFGIVVSDNGKPVQQSATISVEVVVEDEDDSPPVFVNKEYSFSLTEDYGRNTSERFIGEVQATDADAGSNARIRYEVIGGGGGTRASFFFRDNRLYARGNLDRERQELLSLQLRAVGILDTSRTGSAHATVTLLDVNDNPPEFTGLATWSNLSAASPAGTQVTQLRAVDPDAGANGSVTFGLVGSDHGHFSIDPMHGIVTLVKALPRGAEKDDVDSSAVFRLVVRVSDGGQPPLSSRAESLYIRVVDITAGAAGGGSGRAPDGGTLQGAGRRSPQGKGGGGGRGMDAEQHVLILLCLA</sequence>
<reference evidence="13" key="1">
    <citation type="submission" date="2016-11" db="UniProtKB">
        <authorList>
            <consortium name="WormBaseParasite"/>
        </authorList>
    </citation>
    <scope>IDENTIFICATION</scope>
</reference>
<keyword evidence="12" id="KW-1185">Reference proteome</keyword>
<feature type="domain" description="Cadherin" evidence="11">
    <location>
        <begin position="314"/>
        <end position="424"/>
    </location>
</feature>
<dbReference type="GO" id="GO:0005509">
    <property type="term" value="F:calcium ion binding"/>
    <property type="evidence" value="ECO:0007669"/>
    <property type="project" value="UniProtKB-UniRule"/>
</dbReference>
<dbReference type="Gene3D" id="2.60.40.60">
    <property type="entry name" value="Cadherins"/>
    <property type="match status" value="5"/>
</dbReference>
<dbReference type="SMART" id="SM00112">
    <property type="entry name" value="CA"/>
    <property type="match status" value="5"/>
</dbReference>
<evidence type="ECO:0000313" key="13">
    <source>
        <dbReference type="WBParaSite" id="maker-uti_cns_0003596-snap-gene-0.5-mRNA-1"/>
    </source>
</evidence>
<feature type="region of interest" description="Disordered" evidence="10">
    <location>
        <begin position="643"/>
        <end position="673"/>
    </location>
</feature>
<dbReference type="PANTHER" id="PTHR24026">
    <property type="entry name" value="FAT ATYPICAL CADHERIN-RELATED"/>
    <property type="match status" value="1"/>
</dbReference>
<evidence type="ECO:0000259" key="11">
    <source>
        <dbReference type="PROSITE" id="PS50268"/>
    </source>
</evidence>
<dbReference type="InterPro" id="IPR020894">
    <property type="entry name" value="Cadherin_CS"/>
</dbReference>
<dbReference type="PANTHER" id="PTHR24026:SF136">
    <property type="entry name" value="PROTOCADHERIN-23"/>
    <property type="match status" value="1"/>
</dbReference>
<evidence type="ECO:0000256" key="4">
    <source>
        <dbReference type="ARBA" id="ARBA00022837"/>
    </source>
</evidence>
<evidence type="ECO:0000256" key="10">
    <source>
        <dbReference type="SAM" id="MobiDB-lite"/>
    </source>
</evidence>
<feature type="compositionally biased region" description="Low complexity" evidence="10">
    <location>
        <begin position="60"/>
        <end position="70"/>
    </location>
</feature>
<feature type="domain" description="Cadherin" evidence="11">
    <location>
        <begin position="215"/>
        <end position="313"/>
    </location>
</feature>
<feature type="region of interest" description="Disordered" evidence="10">
    <location>
        <begin position="16"/>
        <end position="78"/>
    </location>
</feature>
<dbReference type="Pfam" id="PF00028">
    <property type="entry name" value="Cadherin"/>
    <property type="match status" value="3"/>
</dbReference>
<dbReference type="SUPFAM" id="SSF49313">
    <property type="entry name" value="Cadherin-like"/>
    <property type="match status" value="4"/>
</dbReference>
<keyword evidence="2" id="KW-0812">Transmembrane</keyword>
<accession>A0A1I8GZ04</accession>
<evidence type="ECO:0000256" key="5">
    <source>
        <dbReference type="ARBA" id="ARBA00022889"/>
    </source>
</evidence>
<evidence type="ECO:0000256" key="8">
    <source>
        <dbReference type="ARBA" id="ARBA00023180"/>
    </source>
</evidence>
<dbReference type="WBParaSite" id="maker-uti_cns_0003596-snap-gene-0.5-mRNA-1">
    <property type="protein sequence ID" value="maker-uti_cns_0003596-snap-gene-0.5-mRNA-1"/>
    <property type="gene ID" value="maker-uti_cns_0003596-snap-gene-0.5"/>
</dbReference>
<comment type="subcellular location">
    <subcellularLocation>
        <location evidence="1">Membrane</location>
    </subcellularLocation>
</comment>
<dbReference type="GO" id="GO:0007156">
    <property type="term" value="P:homophilic cell adhesion via plasma membrane adhesion molecules"/>
    <property type="evidence" value="ECO:0007669"/>
    <property type="project" value="InterPro"/>
</dbReference>